<protein>
    <submittedName>
        <fullName evidence="3">Sugar transferase</fullName>
    </submittedName>
</protein>
<comment type="caution">
    <text evidence="3">The sequence shown here is derived from an EMBL/GenBank/DDBJ whole genome shotgun (WGS) entry which is preliminary data.</text>
</comment>
<dbReference type="EMBL" id="BPFB01000049">
    <property type="protein sequence ID" value="GIU01858.1"/>
    <property type="molecule type" value="Genomic_DNA"/>
</dbReference>
<dbReference type="RefSeq" id="WP_119977552.1">
    <property type="nucleotide sequence ID" value="NZ_BPFB01000049.1"/>
</dbReference>
<accession>A0ABQ4NS78</accession>
<dbReference type="PANTHER" id="PTHR30576">
    <property type="entry name" value="COLANIC BIOSYNTHESIS UDP-GLUCOSE LIPID CARRIER TRANSFERASE"/>
    <property type="match status" value="1"/>
</dbReference>
<keyword evidence="3" id="KW-0808">Transferase</keyword>
<reference evidence="3 4" key="1">
    <citation type="submission" date="2021-05" db="EMBL/GenBank/DDBJ databases">
        <title>Molecular characterization for Shewanella algae harboring chromosomal blaOXA-55-like strains isolated from clinical and environment sample.</title>
        <authorList>
            <person name="Ohama Y."/>
            <person name="Aoki K."/>
            <person name="Harada S."/>
            <person name="Moriya K."/>
            <person name="Ishii Y."/>
            <person name="Tateda K."/>
        </authorList>
    </citation>
    <scope>NUCLEOTIDE SEQUENCE [LARGE SCALE GENOMIC DNA]</scope>
    <source>
        <strain evidence="3 4">LMG 23746</strain>
    </source>
</reference>
<dbReference type="InterPro" id="IPR003362">
    <property type="entry name" value="Bact_transf"/>
</dbReference>
<feature type="domain" description="Bacterial sugar transferase" evidence="2">
    <location>
        <begin position="3"/>
        <end position="177"/>
    </location>
</feature>
<dbReference type="GO" id="GO:0016740">
    <property type="term" value="F:transferase activity"/>
    <property type="evidence" value="ECO:0007669"/>
    <property type="project" value="UniProtKB-KW"/>
</dbReference>
<dbReference type="Proteomes" id="UP000761574">
    <property type="component" value="Unassembled WGS sequence"/>
</dbReference>
<gene>
    <name evidence="3" type="ORF">TUM4630_31430</name>
</gene>
<proteinExistence type="inferred from homology"/>
<sequence length="199" mass="22821">MIKRSLDIILSLFALILLSPVLFVVSRKVKTHLGSPVIFRQKRPGLNGQIFEMLKFRSMKDSVDEQGNVLPDSERLTPFGQKLRSTSLDELPGLWSVLKGDMSLVGPRPLLVEYLPLYNEEQARRHEVRPGITGWAQINGRNAITWEEKFRLDIWYVENQSLFLDLKILLLTVKKVFFKEDISAQGHVTIEAFKGSKQD</sequence>
<keyword evidence="4" id="KW-1185">Reference proteome</keyword>
<dbReference type="PANTHER" id="PTHR30576:SF8">
    <property type="entry name" value="UNDECAPRENYL-PHOSPHATE GALACTOSE PHOSPHOTRANSFERASE"/>
    <property type="match status" value="1"/>
</dbReference>
<name>A0ABQ4NS78_9GAMM</name>
<organism evidence="3 4">
    <name type="scientific">Shewanella algidipiscicola</name>
    <dbReference type="NCBI Taxonomy" id="614070"/>
    <lineage>
        <taxon>Bacteria</taxon>
        <taxon>Pseudomonadati</taxon>
        <taxon>Pseudomonadota</taxon>
        <taxon>Gammaproteobacteria</taxon>
        <taxon>Alteromonadales</taxon>
        <taxon>Shewanellaceae</taxon>
        <taxon>Shewanella</taxon>
    </lineage>
</organism>
<comment type="similarity">
    <text evidence="1">Belongs to the bacterial sugar transferase family.</text>
</comment>
<evidence type="ECO:0000256" key="1">
    <source>
        <dbReference type="ARBA" id="ARBA00006464"/>
    </source>
</evidence>
<evidence type="ECO:0000259" key="2">
    <source>
        <dbReference type="Pfam" id="PF02397"/>
    </source>
</evidence>
<evidence type="ECO:0000313" key="3">
    <source>
        <dbReference type="EMBL" id="GIU01858.1"/>
    </source>
</evidence>
<evidence type="ECO:0000313" key="4">
    <source>
        <dbReference type="Proteomes" id="UP000761574"/>
    </source>
</evidence>
<dbReference type="Pfam" id="PF02397">
    <property type="entry name" value="Bac_transf"/>
    <property type="match status" value="1"/>
</dbReference>